<evidence type="ECO:0000259" key="2">
    <source>
        <dbReference type="PROSITE" id="PS50994"/>
    </source>
</evidence>
<dbReference type="PROSITE" id="PS50994">
    <property type="entry name" value="INTEGRASE"/>
    <property type="match status" value="1"/>
</dbReference>
<dbReference type="Proteomes" id="UP001239994">
    <property type="component" value="Unassembled WGS sequence"/>
</dbReference>
<organism evidence="3 4">
    <name type="scientific">Electrophorus voltai</name>
    <dbReference type="NCBI Taxonomy" id="2609070"/>
    <lineage>
        <taxon>Eukaryota</taxon>
        <taxon>Metazoa</taxon>
        <taxon>Chordata</taxon>
        <taxon>Craniata</taxon>
        <taxon>Vertebrata</taxon>
        <taxon>Euteleostomi</taxon>
        <taxon>Actinopterygii</taxon>
        <taxon>Neopterygii</taxon>
        <taxon>Teleostei</taxon>
        <taxon>Ostariophysi</taxon>
        <taxon>Gymnotiformes</taxon>
        <taxon>Gymnotoidei</taxon>
        <taxon>Gymnotidae</taxon>
        <taxon>Electrophorus</taxon>
    </lineage>
</organism>
<proteinExistence type="predicted"/>
<feature type="non-terminal residue" evidence="3">
    <location>
        <position position="271"/>
    </location>
</feature>
<dbReference type="InterPro" id="IPR001584">
    <property type="entry name" value="Integrase_cat-core"/>
</dbReference>
<dbReference type="InterPro" id="IPR050951">
    <property type="entry name" value="Retrovirus_Pol_polyprotein"/>
</dbReference>
<evidence type="ECO:0000256" key="1">
    <source>
        <dbReference type="SAM" id="MobiDB-lite"/>
    </source>
</evidence>
<comment type="caution">
    <text evidence="3">The sequence shown here is derived from an EMBL/GenBank/DDBJ whole genome shotgun (WGS) entry which is preliminary data.</text>
</comment>
<feature type="domain" description="Integrase catalytic" evidence="2">
    <location>
        <begin position="158"/>
        <end position="226"/>
    </location>
</feature>
<accession>A0AAD9DTJ9</accession>
<dbReference type="PANTHER" id="PTHR37984:SF5">
    <property type="entry name" value="PROTEIN NYNRIN-LIKE"/>
    <property type="match status" value="1"/>
</dbReference>
<feature type="region of interest" description="Disordered" evidence="1">
    <location>
        <begin position="247"/>
        <end position="271"/>
    </location>
</feature>
<dbReference type="InterPro" id="IPR012337">
    <property type="entry name" value="RNaseH-like_sf"/>
</dbReference>
<sequence>MTIESPEANNLFQVPWEYSDLAQVFSPRRGPQLPPHHNWDCTIMLKEGAAPPHCKIYPLSQEEERIMGQYIKEALQQGYIHPSTSPALASVLFVKKKAGGLRPCVDYQGLNEVLKCGRSKIPHTPPAGNLMPLPSSLCPWLHIAIDFVTGLPISEKNTVILVITDRFSKMFGLPEDIVLDQDTQFTSRVWRELLGKLNIMVSLTVSLTSGYQPQANGQVERINQELGNSKASWTFHVSALDPVVEGSLAEEGRPPGPPPRPIDIEGAPAYR</sequence>
<dbReference type="GO" id="GO:0003676">
    <property type="term" value="F:nucleic acid binding"/>
    <property type="evidence" value="ECO:0007669"/>
    <property type="project" value="InterPro"/>
</dbReference>
<dbReference type="Gene3D" id="3.30.420.10">
    <property type="entry name" value="Ribonuclease H-like superfamily/Ribonuclease H"/>
    <property type="match status" value="1"/>
</dbReference>
<dbReference type="PANTHER" id="PTHR37984">
    <property type="entry name" value="PROTEIN CBG26694"/>
    <property type="match status" value="1"/>
</dbReference>
<protein>
    <recommendedName>
        <fullName evidence="2">Integrase catalytic domain-containing protein</fullName>
    </recommendedName>
</protein>
<dbReference type="Gene3D" id="3.10.10.10">
    <property type="entry name" value="HIV Type 1 Reverse Transcriptase, subunit A, domain 1"/>
    <property type="match status" value="1"/>
</dbReference>
<reference evidence="3" key="1">
    <citation type="submission" date="2023-03" db="EMBL/GenBank/DDBJ databases">
        <title>Electrophorus voltai genome.</title>
        <authorList>
            <person name="Bian C."/>
        </authorList>
    </citation>
    <scope>NUCLEOTIDE SEQUENCE</scope>
    <source>
        <strain evidence="3">CB-2022</strain>
        <tissue evidence="3">Muscle</tissue>
    </source>
</reference>
<keyword evidence="4" id="KW-1185">Reference proteome</keyword>
<name>A0AAD9DTJ9_9TELE</name>
<dbReference type="SUPFAM" id="SSF56672">
    <property type="entry name" value="DNA/RNA polymerases"/>
    <property type="match status" value="1"/>
</dbReference>
<gene>
    <name evidence="3" type="ORF">P4O66_011819</name>
</gene>
<dbReference type="GO" id="GO:0015074">
    <property type="term" value="P:DNA integration"/>
    <property type="evidence" value="ECO:0007669"/>
    <property type="project" value="InterPro"/>
</dbReference>
<dbReference type="AlphaFoldDB" id="A0AAD9DTJ9"/>
<dbReference type="SUPFAM" id="SSF53098">
    <property type="entry name" value="Ribonuclease H-like"/>
    <property type="match status" value="1"/>
</dbReference>
<dbReference type="InterPro" id="IPR043502">
    <property type="entry name" value="DNA/RNA_pol_sf"/>
</dbReference>
<evidence type="ECO:0000313" key="3">
    <source>
        <dbReference type="EMBL" id="KAK1793441.1"/>
    </source>
</evidence>
<evidence type="ECO:0000313" key="4">
    <source>
        <dbReference type="Proteomes" id="UP001239994"/>
    </source>
</evidence>
<dbReference type="InterPro" id="IPR036397">
    <property type="entry name" value="RNaseH_sf"/>
</dbReference>
<dbReference type="EMBL" id="JAROKS010000018">
    <property type="protein sequence ID" value="KAK1793441.1"/>
    <property type="molecule type" value="Genomic_DNA"/>
</dbReference>